<comment type="caution">
    <text evidence="1">The sequence shown here is derived from an EMBL/GenBank/DDBJ whole genome shotgun (WGS) entry which is preliminary data.</text>
</comment>
<proteinExistence type="predicted"/>
<evidence type="ECO:0000313" key="2">
    <source>
        <dbReference type="Proteomes" id="UP000805193"/>
    </source>
</evidence>
<keyword evidence="2" id="KW-1185">Reference proteome</keyword>
<dbReference type="Proteomes" id="UP000805193">
    <property type="component" value="Unassembled WGS sequence"/>
</dbReference>
<organism evidence="1 2">
    <name type="scientific">Ixodes persulcatus</name>
    <name type="common">Taiga tick</name>
    <dbReference type="NCBI Taxonomy" id="34615"/>
    <lineage>
        <taxon>Eukaryota</taxon>
        <taxon>Metazoa</taxon>
        <taxon>Ecdysozoa</taxon>
        <taxon>Arthropoda</taxon>
        <taxon>Chelicerata</taxon>
        <taxon>Arachnida</taxon>
        <taxon>Acari</taxon>
        <taxon>Parasitiformes</taxon>
        <taxon>Ixodida</taxon>
        <taxon>Ixodoidea</taxon>
        <taxon>Ixodidae</taxon>
        <taxon>Ixodinae</taxon>
        <taxon>Ixodes</taxon>
    </lineage>
</organism>
<name>A0AC60NUG2_IXOPE</name>
<protein>
    <submittedName>
        <fullName evidence="1">Uncharacterized protein</fullName>
    </submittedName>
</protein>
<gene>
    <name evidence="1" type="ORF">HPB47_012093</name>
</gene>
<accession>A0AC60NUG2</accession>
<evidence type="ECO:0000313" key="1">
    <source>
        <dbReference type="EMBL" id="KAG0410781.1"/>
    </source>
</evidence>
<reference evidence="1 2" key="1">
    <citation type="journal article" date="2020" name="Cell">
        <title>Large-Scale Comparative Analyses of Tick Genomes Elucidate Their Genetic Diversity and Vector Capacities.</title>
        <authorList>
            <consortium name="Tick Genome and Microbiome Consortium (TIGMIC)"/>
            <person name="Jia N."/>
            <person name="Wang J."/>
            <person name="Shi W."/>
            <person name="Du L."/>
            <person name="Sun Y."/>
            <person name="Zhan W."/>
            <person name="Jiang J.F."/>
            <person name="Wang Q."/>
            <person name="Zhang B."/>
            <person name="Ji P."/>
            <person name="Bell-Sakyi L."/>
            <person name="Cui X.M."/>
            <person name="Yuan T.T."/>
            <person name="Jiang B.G."/>
            <person name="Yang W.F."/>
            <person name="Lam T.T."/>
            <person name="Chang Q.C."/>
            <person name="Ding S.J."/>
            <person name="Wang X.J."/>
            <person name="Zhu J.G."/>
            <person name="Ruan X.D."/>
            <person name="Zhao L."/>
            <person name="Wei J.T."/>
            <person name="Ye R.Z."/>
            <person name="Que T.C."/>
            <person name="Du C.H."/>
            <person name="Zhou Y.H."/>
            <person name="Cheng J.X."/>
            <person name="Dai P.F."/>
            <person name="Guo W.B."/>
            <person name="Han X.H."/>
            <person name="Huang E.J."/>
            <person name="Li L.F."/>
            <person name="Wei W."/>
            <person name="Gao Y.C."/>
            <person name="Liu J.Z."/>
            <person name="Shao H.Z."/>
            <person name="Wang X."/>
            <person name="Wang C.C."/>
            <person name="Yang T.C."/>
            <person name="Huo Q.B."/>
            <person name="Li W."/>
            <person name="Chen H.Y."/>
            <person name="Chen S.E."/>
            <person name="Zhou L.G."/>
            <person name="Ni X.B."/>
            <person name="Tian J.H."/>
            <person name="Sheng Y."/>
            <person name="Liu T."/>
            <person name="Pan Y.S."/>
            <person name="Xia L.Y."/>
            <person name="Li J."/>
            <person name="Zhao F."/>
            <person name="Cao W.C."/>
        </authorList>
    </citation>
    <scope>NUCLEOTIDE SEQUENCE [LARGE SCALE GENOMIC DNA]</scope>
    <source>
        <strain evidence="1">Iper-2018</strain>
    </source>
</reference>
<dbReference type="EMBL" id="JABSTQ010011489">
    <property type="protein sequence ID" value="KAG0410781.1"/>
    <property type="molecule type" value="Genomic_DNA"/>
</dbReference>
<sequence>MICTFCIFLVVGAVACVVTAAPLTRHESPRGALLAMEGVLELLPENSGYCARGRLQPVAAFRAEVFNAVEDRMNAVFGNVSTASSYSGALVENIACLVRRGGVRVQIYFLLLWRSHRNRYGTLPDVPGSKVLVGALQESMERSNSSISSFEWPRGR</sequence>